<evidence type="ECO:0000256" key="1">
    <source>
        <dbReference type="SAM" id="Phobius"/>
    </source>
</evidence>
<comment type="caution">
    <text evidence="2">The sequence shown here is derived from an EMBL/GenBank/DDBJ whole genome shotgun (WGS) entry which is preliminary data.</text>
</comment>
<name>A0A9Q1JU72_9CARY</name>
<keyword evidence="1" id="KW-1133">Transmembrane helix</keyword>
<keyword evidence="1" id="KW-0812">Transmembrane</keyword>
<organism evidence="2 3">
    <name type="scientific">Carnegiea gigantea</name>
    <dbReference type="NCBI Taxonomy" id="171969"/>
    <lineage>
        <taxon>Eukaryota</taxon>
        <taxon>Viridiplantae</taxon>
        <taxon>Streptophyta</taxon>
        <taxon>Embryophyta</taxon>
        <taxon>Tracheophyta</taxon>
        <taxon>Spermatophyta</taxon>
        <taxon>Magnoliopsida</taxon>
        <taxon>eudicotyledons</taxon>
        <taxon>Gunneridae</taxon>
        <taxon>Pentapetalae</taxon>
        <taxon>Caryophyllales</taxon>
        <taxon>Cactineae</taxon>
        <taxon>Cactaceae</taxon>
        <taxon>Cactoideae</taxon>
        <taxon>Echinocereeae</taxon>
        <taxon>Carnegiea</taxon>
    </lineage>
</organism>
<gene>
    <name evidence="2" type="ORF">Cgig2_017060</name>
</gene>
<keyword evidence="1" id="KW-0472">Membrane</keyword>
<reference evidence="2" key="1">
    <citation type="submission" date="2022-04" db="EMBL/GenBank/DDBJ databases">
        <title>Carnegiea gigantea Genome sequencing and assembly v2.</title>
        <authorList>
            <person name="Copetti D."/>
            <person name="Sanderson M.J."/>
            <person name="Burquez A."/>
            <person name="Wojciechowski M.F."/>
        </authorList>
    </citation>
    <scope>NUCLEOTIDE SEQUENCE</scope>
    <source>
        <strain evidence="2">SGP5-SGP5p</strain>
        <tissue evidence="2">Aerial part</tissue>
    </source>
</reference>
<dbReference type="EMBL" id="JAKOGI010000725">
    <property type="protein sequence ID" value="KAJ8431064.1"/>
    <property type="molecule type" value="Genomic_DNA"/>
</dbReference>
<accession>A0A9Q1JU72</accession>
<dbReference type="Proteomes" id="UP001153076">
    <property type="component" value="Unassembled WGS sequence"/>
</dbReference>
<proteinExistence type="predicted"/>
<keyword evidence="3" id="KW-1185">Reference proteome</keyword>
<evidence type="ECO:0000313" key="3">
    <source>
        <dbReference type="Proteomes" id="UP001153076"/>
    </source>
</evidence>
<feature type="transmembrane region" description="Helical" evidence="1">
    <location>
        <begin position="14"/>
        <end position="34"/>
    </location>
</feature>
<evidence type="ECO:0000313" key="2">
    <source>
        <dbReference type="EMBL" id="KAJ8431064.1"/>
    </source>
</evidence>
<sequence length="183" mass="20485">MTDGPEFSSANEPIGYLLLFVALIIFLFFTNGAYADTISEIVEKWNSKPPDGDWKYNWGMVWGGDHKVELHQPDEMEMFGTEGYKTLGNSYQAKHLFAGSKEGTADVRPKKLTLRGYLCSSSPSSEAHVSLWLACPFSSLALVGLKLHSIDWEIGNPLEKCGFCQPGTYVKLYILDIYKFKIA</sequence>
<protein>
    <submittedName>
        <fullName evidence="2">Uncharacterized protein</fullName>
    </submittedName>
</protein>
<dbReference type="AlphaFoldDB" id="A0A9Q1JU72"/>